<dbReference type="RefSeq" id="WP_125672891.1">
    <property type="nucleotide sequence ID" value="NZ_RCOS01000172.1"/>
</dbReference>
<sequence>MSDDIDIGLDEVEEEEKRKRRGVVKAFKEKPVSTPVEEDETITVSSSDVKKLIETAPSTQQRKAYEYMWDLLKRLDKIRKQQSQVVDVGEIGFPEEPFKTSIFKKASRMMEDAMAFAIYMKMMQQMGLTNLIGSPVPEDRTAKELLDRIAKLEDAIRKKEEESRYEAIRKEIEELKKTFFEKLESMKPKEESELVRKLESLESTMKDKKFEEAIEKLMERLTPQNQKSVAEDLINRLINTTAELQKEVAQAKSDALKAEIEFLKEKLEEVKAAAQSDPIESLKRSLDLWSDMASKIRAAVTGEKPDIKERIAEKASDAVPDILSTLLRIVETKATSPSNPNEMLVECPKCKHRFTIDKNQEWVICPSCGARLRNKYAPSAQQIEQTPIQEEKPEEGTK</sequence>
<evidence type="ECO:0000313" key="3">
    <source>
        <dbReference type="EMBL" id="RSN71639.1"/>
    </source>
</evidence>
<feature type="compositionally biased region" description="Basic and acidic residues" evidence="2">
    <location>
        <begin position="389"/>
        <end position="398"/>
    </location>
</feature>
<dbReference type="Proteomes" id="UP000277582">
    <property type="component" value="Unassembled WGS sequence"/>
</dbReference>
<evidence type="ECO:0000256" key="1">
    <source>
        <dbReference type="SAM" id="Coils"/>
    </source>
</evidence>
<comment type="caution">
    <text evidence="3">The sequence shown here is derived from an EMBL/GenBank/DDBJ whole genome shotgun (WGS) entry which is preliminary data.</text>
</comment>
<protein>
    <submittedName>
        <fullName evidence="3">Uncharacterized protein</fullName>
    </submittedName>
</protein>
<accession>A0A3R9X042</accession>
<feature type="coiled-coil region" evidence="1">
    <location>
        <begin position="227"/>
        <end position="273"/>
    </location>
</feature>
<evidence type="ECO:0000313" key="4">
    <source>
        <dbReference type="Proteomes" id="UP000277582"/>
    </source>
</evidence>
<name>A0A3R9X042_9CREN</name>
<dbReference type="AlphaFoldDB" id="A0A3R9X042"/>
<keyword evidence="4" id="KW-1185">Reference proteome</keyword>
<feature type="compositionally biased region" description="Polar residues" evidence="2">
    <location>
        <begin position="379"/>
        <end position="388"/>
    </location>
</feature>
<keyword evidence="1" id="KW-0175">Coiled coil</keyword>
<feature type="region of interest" description="Disordered" evidence="2">
    <location>
        <begin position="376"/>
        <end position="398"/>
    </location>
</feature>
<organism evidence="3 4">
    <name type="scientific">Candidatus Methanodesulfokora washburnensis</name>
    <dbReference type="NCBI Taxonomy" id="2478471"/>
    <lineage>
        <taxon>Archaea</taxon>
        <taxon>Thermoproteota</taxon>
        <taxon>Candidatus Korarchaeia</taxon>
        <taxon>Candidatus Korarchaeia incertae sedis</taxon>
        <taxon>Candidatus Methanodesulfokora</taxon>
    </lineage>
</organism>
<dbReference type="EMBL" id="RCOS01000172">
    <property type="protein sequence ID" value="RSN71639.1"/>
    <property type="molecule type" value="Genomic_DNA"/>
</dbReference>
<gene>
    <name evidence="3" type="ORF">D6D85_15635</name>
</gene>
<reference evidence="3 4" key="1">
    <citation type="submission" date="2018-10" db="EMBL/GenBank/DDBJ databases">
        <title>Co-occurring genomic capacity for anaerobic methane metabolism and dissimilatory sulfite reduction discovered in the Korarchaeota.</title>
        <authorList>
            <person name="Mckay L.J."/>
            <person name="Dlakic M."/>
            <person name="Fields M.W."/>
            <person name="Delmont T.O."/>
            <person name="Eren A.M."/>
            <person name="Jay Z.J."/>
            <person name="Klingelsmith K.B."/>
            <person name="Rusch D.B."/>
            <person name="Inskeep W.P."/>
        </authorList>
    </citation>
    <scope>NUCLEOTIDE SEQUENCE [LARGE SCALE GENOMIC DNA]</scope>
    <source>
        <strain evidence="3 4">MDKW</strain>
    </source>
</reference>
<feature type="coiled-coil region" evidence="1">
    <location>
        <begin position="142"/>
        <end position="178"/>
    </location>
</feature>
<evidence type="ECO:0000256" key="2">
    <source>
        <dbReference type="SAM" id="MobiDB-lite"/>
    </source>
</evidence>
<proteinExistence type="predicted"/>